<sequence length="171" mass="18181">MIMTLKRSALLVAAVAVLASAALVVWFTTEDDRRLDDHLRQALEGYEQAFAADGAQAAPTPLRRDGRGRVIGAPAVERVTLLEDGITLSAEFVGRKSTGGCGADYTARAVESEHAALILVEEHLQAGEACTDVGYRRRVTVRLNRPLGGRAVLEAMTGTPVPVGRDGRSGD</sequence>
<gene>
    <name evidence="2" type="ORF">Pph01_52780</name>
</gene>
<comment type="caution">
    <text evidence="2">The sequence shown here is derived from an EMBL/GenBank/DDBJ whole genome shotgun (WGS) entry which is preliminary data.</text>
</comment>
<organism evidence="2 3">
    <name type="scientific">Planotetraspora phitsanulokensis</name>
    <dbReference type="NCBI Taxonomy" id="575192"/>
    <lineage>
        <taxon>Bacteria</taxon>
        <taxon>Bacillati</taxon>
        <taxon>Actinomycetota</taxon>
        <taxon>Actinomycetes</taxon>
        <taxon>Streptosporangiales</taxon>
        <taxon>Streptosporangiaceae</taxon>
        <taxon>Planotetraspora</taxon>
    </lineage>
</organism>
<keyword evidence="1" id="KW-0732">Signal</keyword>
<dbReference type="Proteomes" id="UP000622547">
    <property type="component" value="Unassembled WGS sequence"/>
</dbReference>
<evidence type="ECO:0000256" key="1">
    <source>
        <dbReference type="SAM" id="SignalP"/>
    </source>
</evidence>
<keyword evidence="3" id="KW-1185">Reference proteome</keyword>
<proteinExistence type="predicted"/>
<evidence type="ECO:0000313" key="2">
    <source>
        <dbReference type="EMBL" id="GII40275.1"/>
    </source>
</evidence>
<reference evidence="2 3" key="1">
    <citation type="submission" date="2021-01" db="EMBL/GenBank/DDBJ databases">
        <title>Whole genome shotgun sequence of Planotetraspora phitsanulokensis NBRC 104273.</title>
        <authorList>
            <person name="Komaki H."/>
            <person name="Tamura T."/>
        </authorList>
    </citation>
    <scope>NUCLEOTIDE SEQUENCE [LARGE SCALE GENOMIC DNA]</scope>
    <source>
        <strain evidence="2 3">NBRC 104273</strain>
    </source>
</reference>
<evidence type="ECO:0000313" key="3">
    <source>
        <dbReference type="Proteomes" id="UP000622547"/>
    </source>
</evidence>
<name>A0A8J3UK74_9ACTN</name>
<protein>
    <submittedName>
        <fullName evidence="2">Uncharacterized protein</fullName>
    </submittedName>
</protein>
<accession>A0A8J3UK74</accession>
<feature type="signal peptide" evidence="1">
    <location>
        <begin position="1"/>
        <end position="21"/>
    </location>
</feature>
<feature type="chain" id="PRO_5035193042" evidence="1">
    <location>
        <begin position="22"/>
        <end position="171"/>
    </location>
</feature>
<dbReference type="AlphaFoldDB" id="A0A8J3UK74"/>
<dbReference type="RefSeq" id="WP_204075817.1">
    <property type="nucleotide sequence ID" value="NZ_BAABHI010000026.1"/>
</dbReference>
<dbReference type="EMBL" id="BOOP01000024">
    <property type="protein sequence ID" value="GII40275.1"/>
    <property type="molecule type" value="Genomic_DNA"/>
</dbReference>